<dbReference type="Proteomes" id="UP000761534">
    <property type="component" value="Unassembled WGS sequence"/>
</dbReference>
<proteinExistence type="predicted"/>
<name>A0A642V0L4_9ASCO</name>
<organism evidence="2 3">
    <name type="scientific">Trichomonascus ciferrii</name>
    <dbReference type="NCBI Taxonomy" id="44093"/>
    <lineage>
        <taxon>Eukaryota</taxon>
        <taxon>Fungi</taxon>
        <taxon>Dikarya</taxon>
        <taxon>Ascomycota</taxon>
        <taxon>Saccharomycotina</taxon>
        <taxon>Dipodascomycetes</taxon>
        <taxon>Dipodascales</taxon>
        <taxon>Trichomonascaceae</taxon>
        <taxon>Trichomonascus</taxon>
        <taxon>Trichomonascus ciferrii complex</taxon>
    </lineage>
</organism>
<evidence type="ECO:0000313" key="3">
    <source>
        <dbReference type="Proteomes" id="UP000761534"/>
    </source>
</evidence>
<comment type="caution">
    <text evidence="2">The sequence shown here is derived from an EMBL/GenBank/DDBJ whole genome shotgun (WGS) entry which is preliminary data.</text>
</comment>
<keyword evidence="3" id="KW-1185">Reference proteome</keyword>
<accession>A0A642V0L4</accession>
<feature type="region of interest" description="Disordered" evidence="1">
    <location>
        <begin position="130"/>
        <end position="156"/>
    </location>
</feature>
<sequence>MADKLDEFADYLELHPALWGIESFYSTYRIENPLECIRMYLRFLTTAKRDETLFSNLDVIGIILDERKHEQLSLFESRGSRAAKLIGTFKDDCKEFAGKMGWRLREGDPNLGVRALQACDTNTVHVRGFGVKRSREDAQQDGPRKKPKKVSRLAWK</sequence>
<gene>
    <name evidence="2" type="ORF">TRICI_004561</name>
</gene>
<evidence type="ECO:0000313" key="2">
    <source>
        <dbReference type="EMBL" id="KAA8909249.1"/>
    </source>
</evidence>
<feature type="compositionally biased region" description="Basic and acidic residues" evidence="1">
    <location>
        <begin position="133"/>
        <end position="144"/>
    </location>
</feature>
<feature type="compositionally biased region" description="Basic residues" evidence="1">
    <location>
        <begin position="145"/>
        <end position="156"/>
    </location>
</feature>
<evidence type="ECO:0000256" key="1">
    <source>
        <dbReference type="SAM" id="MobiDB-lite"/>
    </source>
</evidence>
<protein>
    <submittedName>
        <fullName evidence="2">Uncharacterized protein</fullName>
    </submittedName>
</protein>
<dbReference type="AlphaFoldDB" id="A0A642V0L4"/>
<reference evidence="2" key="1">
    <citation type="journal article" date="2019" name="G3 (Bethesda)">
        <title>Genome Assemblies of Two Rare Opportunistic Yeast Pathogens: Diutina rugosa (syn. Candida rugosa) and Trichomonascus ciferrii (syn. Candida ciferrii).</title>
        <authorList>
            <person name="Mixao V."/>
            <person name="Saus E."/>
            <person name="Hansen A.P."/>
            <person name="Lass-Florl C."/>
            <person name="Gabaldon T."/>
        </authorList>
    </citation>
    <scope>NUCLEOTIDE SEQUENCE</scope>
    <source>
        <strain evidence="2">CBS 4856</strain>
    </source>
</reference>
<dbReference type="VEuPathDB" id="FungiDB:TRICI_004561"/>
<dbReference type="EMBL" id="SWFS01000345">
    <property type="protein sequence ID" value="KAA8909249.1"/>
    <property type="molecule type" value="Genomic_DNA"/>
</dbReference>